<protein>
    <submittedName>
        <fullName evidence="1">Uncharacterized protein</fullName>
    </submittedName>
</protein>
<name>A0A848CWV5_9BIFI</name>
<dbReference type="AlphaFoldDB" id="A0A848CWV5"/>
<evidence type="ECO:0000313" key="2">
    <source>
        <dbReference type="Proteomes" id="UP000583419"/>
    </source>
</evidence>
<proteinExistence type="predicted"/>
<dbReference type="EMBL" id="JABAGJ010000003">
    <property type="protein sequence ID" value="NMF02155.1"/>
    <property type="molecule type" value="Genomic_DNA"/>
</dbReference>
<organism evidence="1 2">
    <name type="scientific">Bifidobacterium boum</name>
    <dbReference type="NCBI Taxonomy" id="78343"/>
    <lineage>
        <taxon>Bacteria</taxon>
        <taxon>Bacillati</taxon>
        <taxon>Actinomycetota</taxon>
        <taxon>Actinomycetes</taxon>
        <taxon>Bifidobacteriales</taxon>
        <taxon>Bifidobacteriaceae</taxon>
        <taxon>Bifidobacterium</taxon>
    </lineage>
</organism>
<comment type="caution">
    <text evidence="1">The sequence shown here is derived from an EMBL/GenBank/DDBJ whole genome shotgun (WGS) entry which is preliminary data.</text>
</comment>
<dbReference type="Proteomes" id="UP000583419">
    <property type="component" value="Unassembled WGS sequence"/>
</dbReference>
<sequence length="80" mass="8770">MLITCGTTEPIIAGDRYEGVTSAYAVLFFGANEQVLNSAVIPVINDPNESQETRDAAAKYLVDDQGKAIARQIHDERKCR</sequence>
<reference evidence="1 2" key="1">
    <citation type="submission" date="2020-04" db="EMBL/GenBank/DDBJ databases">
        <authorList>
            <person name="Hitch T.C.A."/>
            <person name="Wylensek D."/>
            <person name="Clavel T."/>
        </authorList>
    </citation>
    <scope>NUCLEOTIDE SEQUENCE [LARGE SCALE GENOMIC DNA]</scope>
    <source>
        <strain evidence="1 2">WCA-130-P53-4B</strain>
    </source>
</reference>
<accession>A0A848CWV5</accession>
<gene>
    <name evidence="1" type="ORF">HF843_02995</name>
</gene>
<dbReference type="RefSeq" id="WP_168973342.1">
    <property type="nucleotide sequence ID" value="NZ_JABAGJ010000003.1"/>
</dbReference>
<evidence type="ECO:0000313" key="1">
    <source>
        <dbReference type="EMBL" id="NMF02155.1"/>
    </source>
</evidence>